<feature type="transmembrane region" description="Helical" evidence="6">
    <location>
        <begin position="6"/>
        <end position="25"/>
    </location>
</feature>
<evidence type="ECO:0000256" key="5">
    <source>
        <dbReference type="ARBA" id="ARBA00023136"/>
    </source>
</evidence>
<evidence type="ECO:0008006" key="9">
    <source>
        <dbReference type="Google" id="ProtNLM"/>
    </source>
</evidence>
<dbReference type="Proteomes" id="UP000276568">
    <property type="component" value="Unassembled WGS sequence"/>
</dbReference>
<dbReference type="GO" id="GO:0016020">
    <property type="term" value="C:membrane"/>
    <property type="evidence" value="ECO:0007669"/>
    <property type="project" value="UniProtKB-SubCell"/>
</dbReference>
<evidence type="ECO:0000256" key="4">
    <source>
        <dbReference type="ARBA" id="ARBA00022989"/>
    </source>
</evidence>
<sequence length="231" mass="26569">MIVEQEEGIFMIWIIWGIVMLVLFLRARINNQKIHALFFKVATSLGFFGWACWLAFKQPSDTAIMILIALFFGVFGDMWLGMKWTYPKQDHPYTFAGFIFFALEHFFLICFLLSRYGHPMLLLVILLVAMGISYAIVGMEKQMHLKYGIFKGISMIYGTVLFAVPLFSLTLMVGYQSDRVLTLLLLGTICFVLSDLILSRTYFGDKNRPIDIIVNHVLYYLAQFLIAAILL</sequence>
<dbReference type="InterPro" id="IPR012506">
    <property type="entry name" value="TMEM86B-like"/>
</dbReference>
<evidence type="ECO:0000313" key="7">
    <source>
        <dbReference type="EMBL" id="RNM29316.1"/>
    </source>
</evidence>
<feature type="transmembrane region" description="Helical" evidence="6">
    <location>
        <begin position="149"/>
        <end position="174"/>
    </location>
</feature>
<gene>
    <name evidence="7" type="ORF">EDX97_09955</name>
</gene>
<evidence type="ECO:0000256" key="1">
    <source>
        <dbReference type="ARBA" id="ARBA00004141"/>
    </source>
</evidence>
<feature type="transmembrane region" description="Helical" evidence="6">
    <location>
        <begin position="37"/>
        <end position="56"/>
    </location>
</feature>
<reference evidence="7 8" key="1">
    <citation type="submission" date="2018-11" db="EMBL/GenBank/DDBJ databases">
        <title>Clostridium sp. nov., a member of the family Erysipelotrichaceae isolated from pig faeces.</title>
        <authorList>
            <person name="Chang Y.-H."/>
        </authorList>
    </citation>
    <scope>NUCLEOTIDE SEQUENCE [LARGE SCALE GENOMIC DNA]</scope>
    <source>
        <strain evidence="7 8">YH-panp20</strain>
    </source>
</reference>
<protein>
    <recommendedName>
        <fullName evidence="9">Lysoplasmalogenase</fullName>
    </recommendedName>
</protein>
<feature type="transmembrane region" description="Helical" evidence="6">
    <location>
        <begin position="210"/>
        <end position="230"/>
    </location>
</feature>
<feature type="transmembrane region" description="Helical" evidence="6">
    <location>
        <begin position="180"/>
        <end position="198"/>
    </location>
</feature>
<proteinExistence type="inferred from homology"/>
<keyword evidence="3 6" id="KW-0812">Transmembrane</keyword>
<dbReference type="Pfam" id="PF07947">
    <property type="entry name" value="YhhN"/>
    <property type="match status" value="1"/>
</dbReference>
<comment type="similarity">
    <text evidence="2">Belongs to the TMEM86 family.</text>
</comment>
<feature type="transmembrane region" description="Helical" evidence="6">
    <location>
        <begin position="93"/>
        <end position="114"/>
    </location>
</feature>
<keyword evidence="4 6" id="KW-1133">Transmembrane helix</keyword>
<evidence type="ECO:0000256" key="2">
    <source>
        <dbReference type="ARBA" id="ARBA00007375"/>
    </source>
</evidence>
<feature type="transmembrane region" description="Helical" evidence="6">
    <location>
        <begin position="120"/>
        <end position="137"/>
    </location>
</feature>
<keyword evidence="8" id="KW-1185">Reference proteome</keyword>
<comment type="caution">
    <text evidence="7">The sequence shown here is derived from an EMBL/GenBank/DDBJ whole genome shotgun (WGS) entry which is preliminary data.</text>
</comment>
<comment type="subcellular location">
    <subcellularLocation>
        <location evidence="1">Membrane</location>
        <topology evidence="1">Multi-pass membrane protein</topology>
    </subcellularLocation>
</comment>
<dbReference type="EMBL" id="RJQC01000004">
    <property type="protein sequence ID" value="RNM29316.1"/>
    <property type="molecule type" value="Genomic_DNA"/>
</dbReference>
<evidence type="ECO:0000256" key="6">
    <source>
        <dbReference type="SAM" id="Phobius"/>
    </source>
</evidence>
<evidence type="ECO:0000313" key="8">
    <source>
        <dbReference type="Proteomes" id="UP000276568"/>
    </source>
</evidence>
<dbReference type="AlphaFoldDB" id="A0A3N0HY95"/>
<feature type="transmembrane region" description="Helical" evidence="6">
    <location>
        <begin position="62"/>
        <end position="81"/>
    </location>
</feature>
<evidence type="ECO:0000256" key="3">
    <source>
        <dbReference type="ARBA" id="ARBA00022692"/>
    </source>
</evidence>
<keyword evidence="5 6" id="KW-0472">Membrane</keyword>
<accession>A0A3N0HY95</accession>
<name>A0A3N0HY95_9FIRM</name>
<dbReference type="OrthoDB" id="3035377at2"/>
<organism evidence="7 8">
    <name type="scientific">Absicoccus porci</name>
    <dbReference type="NCBI Taxonomy" id="2486576"/>
    <lineage>
        <taxon>Bacteria</taxon>
        <taxon>Bacillati</taxon>
        <taxon>Bacillota</taxon>
        <taxon>Erysipelotrichia</taxon>
        <taxon>Erysipelotrichales</taxon>
        <taxon>Erysipelotrichaceae</taxon>
        <taxon>Absicoccus</taxon>
    </lineage>
</organism>